<dbReference type="AlphaFoldDB" id="A0A2M7S8E5"/>
<feature type="domain" description="Flagellar M-ring C-terminal" evidence="4">
    <location>
        <begin position="87"/>
        <end position="289"/>
    </location>
</feature>
<accession>A0A2M7S8E5</accession>
<feature type="coiled-coil region" evidence="1">
    <location>
        <begin position="323"/>
        <end position="368"/>
    </location>
</feature>
<organism evidence="5 6">
    <name type="scientific">Candidatus Desantisbacteria bacterium CG_4_10_14_0_8_um_filter_48_22</name>
    <dbReference type="NCBI Taxonomy" id="1974543"/>
    <lineage>
        <taxon>Bacteria</taxon>
        <taxon>Candidatus Desantisiibacteriota</taxon>
    </lineage>
</organism>
<evidence type="ECO:0000313" key="6">
    <source>
        <dbReference type="Proteomes" id="UP000229307"/>
    </source>
</evidence>
<keyword evidence="3" id="KW-0472">Membrane</keyword>
<feature type="region of interest" description="Disordered" evidence="2">
    <location>
        <begin position="111"/>
        <end position="155"/>
    </location>
</feature>
<feature type="transmembrane region" description="Helical" evidence="3">
    <location>
        <begin position="20"/>
        <end position="37"/>
    </location>
</feature>
<evidence type="ECO:0000313" key="5">
    <source>
        <dbReference type="EMBL" id="PIZ15774.1"/>
    </source>
</evidence>
<keyword evidence="3" id="KW-0812">Transmembrane</keyword>
<dbReference type="Pfam" id="PF08345">
    <property type="entry name" value="YscJ_FliF_C"/>
    <property type="match status" value="1"/>
</dbReference>
<evidence type="ECO:0000259" key="4">
    <source>
        <dbReference type="Pfam" id="PF08345"/>
    </source>
</evidence>
<dbReference type="PANTHER" id="PTHR30046">
    <property type="entry name" value="FLAGELLAR M-RING PROTEIN"/>
    <property type="match status" value="1"/>
</dbReference>
<dbReference type="InterPro" id="IPR013556">
    <property type="entry name" value="Flag_M-ring_C"/>
</dbReference>
<keyword evidence="1" id="KW-0175">Coiled coil</keyword>
<feature type="transmembrane region" description="Helical" evidence="3">
    <location>
        <begin position="302"/>
        <end position="319"/>
    </location>
</feature>
<evidence type="ECO:0000256" key="3">
    <source>
        <dbReference type="SAM" id="Phobius"/>
    </source>
</evidence>
<reference evidence="6" key="1">
    <citation type="submission" date="2017-09" db="EMBL/GenBank/DDBJ databases">
        <title>Depth-based differentiation of microbial function through sediment-hosted aquifers and enrichment of novel symbionts in the deep terrestrial subsurface.</title>
        <authorList>
            <person name="Probst A.J."/>
            <person name="Ladd B."/>
            <person name="Jarett J.K."/>
            <person name="Geller-Mcgrath D.E."/>
            <person name="Sieber C.M.K."/>
            <person name="Emerson J.B."/>
            <person name="Anantharaman K."/>
            <person name="Thomas B.C."/>
            <person name="Malmstrom R."/>
            <person name="Stieglmeier M."/>
            <person name="Klingl A."/>
            <person name="Woyke T."/>
            <person name="Ryan C.M."/>
            <person name="Banfield J.F."/>
        </authorList>
    </citation>
    <scope>NUCLEOTIDE SEQUENCE [LARGE SCALE GENOMIC DNA]</scope>
</reference>
<evidence type="ECO:0000256" key="1">
    <source>
        <dbReference type="SAM" id="Coils"/>
    </source>
</evidence>
<dbReference type="EMBL" id="PFMR01000232">
    <property type="protein sequence ID" value="PIZ15774.1"/>
    <property type="molecule type" value="Genomic_DNA"/>
</dbReference>
<feature type="region of interest" description="Disordered" evidence="2">
    <location>
        <begin position="189"/>
        <end position="210"/>
    </location>
</feature>
<dbReference type="PANTHER" id="PTHR30046:SF0">
    <property type="entry name" value="FLAGELLAR M-RING PROTEIN"/>
    <property type="match status" value="1"/>
</dbReference>
<sequence>MAEPILSKFKLPPTKLSRPIIIIIICVAVAVFGFIFIRNVSRLASNKITQQMKYSETNKGIQMPDVPGYQKLAIEKEMERRVQNIMDEIVGPQKSIVRVTVDLTPMIQDKEEVHTPRPISTTKEEKYTVSSERGTEDKAAEEPAGTAAKKENLPGVFDDVEDQIRARGGEEYFLYPGYPSVGDLEAKPMGRAPMGSNQEKSGTKSVREASSTDYALDKKITERTTPAGTIDRISVLALVDVNWIKTFTGRTIQRKRSEKELDQIKTLITDAIGFSEDRGDTIIMQNVAFLGARPKVEMMERITTGITVLILLPLIYFIVKTTLTFLKRRAEIRQEMIEKMQQEEEAEKERKIKEEKELRERIQMHQEQVFTIGRTHPDICARIIRNWLT</sequence>
<dbReference type="Proteomes" id="UP000229307">
    <property type="component" value="Unassembled WGS sequence"/>
</dbReference>
<gene>
    <name evidence="5" type="ORF">COY52_08820</name>
</gene>
<dbReference type="InterPro" id="IPR043427">
    <property type="entry name" value="YscJ/FliF"/>
</dbReference>
<name>A0A2M7S8E5_9BACT</name>
<keyword evidence="3" id="KW-1133">Transmembrane helix</keyword>
<comment type="caution">
    <text evidence="5">The sequence shown here is derived from an EMBL/GenBank/DDBJ whole genome shotgun (WGS) entry which is preliminary data.</text>
</comment>
<feature type="compositionally biased region" description="Basic and acidic residues" evidence="2">
    <location>
        <begin position="122"/>
        <end position="141"/>
    </location>
</feature>
<protein>
    <recommendedName>
        <fullName evidence="4">Flagellar M-ring C-terminal domain-containing protein</fullName>
    </recommendedName>
</protein>
<proteinExistence type="predicted"/>
<evidence type="ECO:0000256" key="2">
    <source>
        <dbReference type="SAM" id="MobiDB-lite"/>
    </source>
</evidence>